<evidence type="ECO:0000313" key="11">
    <source>
        <dbReference type="Proteomes" id="UP001057520"/>
    </source>
</evidence>
<sequence>MRALPALGLVATLLASTAPLQKVWAEPVRYTMTAFTNASQSNMSVYDSADGTRFTLKKPLAYTPPQGLIRDPSVMKHTDGWYYVAYTTGWTGDTIGLARSKDLTDWTFLRDVKIEVPGATNGWAPEWFVDQDGAVNLILSVSTTGIAGQFQPYRITASDGPLATWSAPKVLSGLGPNFIDTFVVRQDGQYQAFAKNETTKYIELYTAPSLDGPWAPKGTGDWAGWGRYLEGPAMSRTPDGAWRIYFDEYMAKRYWYSDSKDGFRTWSQKTELPELSGTVRHFTVLKEGGDPPAVAKPAQAHQITWDKYSLKVDGQRLFSWGGEFHPFRVPSPDLWRDILQKMKASGYNTVAIYFDWGYHSPKQGVYDFSGVRDMDRVLTMAKEEGLYVITRAGPYVNAELTRGGFPGWMVNQQARARTDAPEYIQAADEWLTRINAVIARHQLTTGQGTVIAHQIENELDVVGAPQQRYMQWLYDKAKADGITVPIFHNDKGRNGYWVPKGSNVPGTVEGPNDLYAFDGYPGGNCRVDSKPANPGVAPDWGIYGANGAKGGALASPNTPGFLAEFGGGWFDYWGSNGDYDCTAIHRGVGYQRVFYGTNIANGLTLQSFYMTYGGTSWGWLPAPVVFTSYDYGSAIDEARGLRDKARVMKQMGEFIASVPDLTRMDKGEAVAVSNDKVRVYHNVNAETGSHLYVVVHNPSSATGDEAFTFKLKTRDGEYVVPSRIKGQDSKMLMASYDLGSQRLVYSTSEIQTHLKWNDGDLALLYGRAGEAGETVLRYASAPKVEVIEGEVTSAFDAAKGDLKLTYAHKGLARVRISGGGRPPLTLLLADAETGQTFWRRENALIRGPGLVRSDANKGGVLSLTGDTETDSPLEVFAPKAVTSLRWNGAKVAAKATASGSLLADKPLAGPSPVALPDLAQLTWKTAPGSPEADPKFDDASWLKTEGRRSGSTVRGPTGQPALDMSTYGFHQGDVWYRGRYQGQADIDTLTLHYGAGGAGMLQVWLDGRFLGEHELDGGLPRPITTGVATFKLPEDLRGTGEHVLSVMVRNNGHNWDLDADDFHKEARGLVSASLSGPASYSFAVPIAWKIQGNKGGEDIQDPVRGNANNGGQYGEREGWHLPGFPDASWTKADMAATTPYAGTTWYRTSFDLNLPQDQDTTLGLTIGDPDKPRSPNKRYRVLIFVNGWNMGQFIAHVGPQRTFVLPNGIVDPRGKNTIALAVTSDGAAGDALEAVKLVNLRTVRGGVPVARVPAPDFKP</sequence>
<dbReference type="SUPFAM" id="SSF49785">
    <property type="entry name" value="Galactose-binding domain-like"/>
    <property type="match status" value="2"/>
</dbReference>
<gene>
    <name evidence="10" type="ORF">MZV50_16135</name>
</gene>
<keyword evidence="11" id="KW-1185">Reference proteome</keyword>
<dbReference type="InterPro" id="IPR036833">
    <property type="entry name" value="BetaGal_dom3_sf"/>
</dbReference>
<keyword evidence="5 10" id="KW-0378">Hydrolase</keyword>
<dbReference type="InterPro" id="IPR008979">
    <property type="entry name" value="Galactose-bd-like_sf"/>
</dbReference>
<dbReference type="Gene3D" id="3.20.20.80">
    <property type="entry name" value="Glycosidases"/>
    <property type="match status" value="1"/>
</dbReference>
<keyword evidence="7 10" id="KW-0326">Glycosidase</keyword>
<dbReference type="EMBL" id="CP096040">
    <property type="protein sequence ID" value="USQ94132.1"/>
    <property type="molecule type" value="Genomic_DNA"/>
</dbReference>
<evidence type="ECO:0000256" key="4">
    <source>
        <dbReference type="ARBA" id="ARBA00022729"/>
    </source>
</evidence>
<dbReference type="Proteomes" id="UP001057520">
    <property type="component" value="Chromosome"/>
</dbReference>
<dbReference type="InterPro" id="IPR025972">
    <property type="entry name" value="BetaGal_dom3"/>
</dbReference>
<feature type="domain" description="Beta-galactosidase" evidence="9">
    <location>
        <begin position="658"/>
        <end position="837"/>
    </location>
</feature>
<evidence type="ECO:0000256" key="6">
    <source>
        <dbReference type="ARBA" id="ARBA00023180"/>
    </source>
</evidence>
<accession>A0ABY4ZMV1</accession>
<dbReference type="GO" id="GO:0004565">
    <property type="term" value="F:beta-galactosidase activity"/>
    <property type="evidence" value="ECO:0007669"/>
    <property type="project" value="UniProtKB-EC"/>
</dbReference>
<dbReference type="SUPFAM" id="SSF51445">
    <property type="entry name" value="(Trans)glycosidases"/>
    <property type="match status" value="1"/>
</dbReference>
<dbReference type="EC" id="3.2.1.23" evidence="3"/>
<dbReference type="InterPro" id="IPR025300">
    <property type="entry name" value="BetaGal_jelly_roll_dom"/>
</dbReference>
<dbReference type="InterPro" id="IPR037110">
    <property type="entry name" value="Betagal_dom2_sf"/>
</dbReference>
<keyword evidence="6" id="KW-0325">Glycoprotein</keyword>
<comment type="similarity">
    <text evidence="2 8">Belongs to the glycosyl hydrolase 35 family.</text>
</comment>
<dbReference type="InterPro" id="IPR001944">
    <property type="entry name" value="Glycoside_Hdrlase_35"/>
</dbReference>
<evidence type="ECO:0000256" key="2">
    <source>
        <dbReference type="ARBA" id="ARBA00009809"/>
    </source>
</evidence>
<dbReference type="Pfam" id="PF13364">
    <property type="entry name" value="BetaGal_ABD2"/>
    <property type="match status" value="2"/>
</dbReference>
<evidence type="ECO:0000256" key="1">
    <source>
        <dbReference type="ARBA" id="ARBA00001412"/>
    </source>
</evidence>
<name>A0ABY4ZMV1_9CAUL</name>
<evidence type="ECO:0000256" key="7">
    <source>
        <dbReference type="ARBA" id="ARBA00023295"/>
    </source>
</evidence>
<dbReference type="Gene3D" id="2.115.10.20">
    <property type="entry name" value="Glycosyl hydrolase domain, family 43"/>
    <property type="match status" value="1"/>
</dbReference>
<evidence type="ECO:0000313" key="10">
    <source>
        <dbReference type="EMBL" id="USQ94132.1"/>
    </source>
</evidence>
<dbReference type="PRINTS" id="PR00742">
    <property type="entry name" value="GLHYDRLASE35"/>
</dbReference>
<evidence type="ECO:0000256" key="8">
    <source>
        <dbReference type="RuleBase" id="RU003679"/>
    </source>
</evidence>
<keyword evidence="4" id="KW-0732">Signal</keyword>
<reference evidence="10 11" key="1">
    <citation type="submission" date="2022-04" db="EMBL/GenBank/DDBJ databases">
        <title>Genome sequence of soybean root-associated Caulobacter segnis RL271.</title>
        <authorList>
            <person name="Longley R."/>
            <person name="Bonito G."/>
            <person name="Trigodet F."/>
            <person name="Crosson S."/>
            <person name="Fiebig A."/>
        </authorList>
    </citation>
    <scope>NUCLEOTIDE SEQUENCE [LARGE SCALE GENOMIC DNA]</scope>
    <source>
        <strain evidence="10 11">RL271</strain>
    </source>
</reference>
<dbReference type="InterPro" id="IPR023296">
    <property type="entry name" value="Glyco_hydro_beta-prop_sf"/>
</dbReference>
<organism evidence="10 11">
    <name type="scientific">Caulobacter segnis</name>
    <dbReference type="NCBI Taxonomy" id="88688"/>
    <lineage>
        <taxon>Bacteria</taxon>
        <taxon>Pseudomonadati</taxon>
        <taxon>Pseudomonadota</taxon>
        <taxon>Alphaproteobacteria</taxon>
        <taxon>Caulobacterales</taxon>
        <taxon>Caulobacteraceae</taxon>
        <taxon>Caulobacter</taxon>
    </lineage>
</organism>
<evidence type="ECO:0000256" key="5">
    <source>
        <dbReference type="ARBA" id="ARBA00022801"/>
    </source>
</evidence>
<dbReference type="SMART" id="SM01029">
    <property type="entry name" value="BetaGal_dom2"/>
    <property type="match status" value="1"/>
</dbReference>
<dbReference type="InterPro" id="IPR017853">
    <property type="entry name" value="GH"/>
</dbReference>
<dbReference type="InterPro" id="IPR018954">
    <property type="entry name" value="Betagal_dom2"/>
</dbReference>
<dbReference type="Gene3D" id="2.102.20.10">
    <property type="entry name" value="Beta-galactosidase, domain 2"/>
    <property type="match status" value="1"/>
</dbReference>
<protein>
    <recommendedName>
        <fullName evidence="3">beta-galactosidase</fullName>
        <ecNumber evidence="3">3.2.1.23</ecNumber>
    </recommendedName>
</protein>
<evidence type="ECO:0000259" key="9">
    <source>
        <dbReference type="SMART" id="SM01029"/>
    </source>
</evidence>
<dbReference type="Pfam" id="PF13363">
    <property type="entry name" value="BetaGal_dom3"/>
    <property type="match status" value="1"/>
</dbReference>
<comment type="catalytic activity">
    <reaction evidence="1">
        <text>Hydrolysis of terminal non-reducing beta-D-galactose residues in beta-D-galactosides.</text>
        <dbReference type="EC" id="3.2.1.23"/>
    </reaction>
</comment>
<dbReference type="PANTHER" id="PTHR23421">
    <property type="entry name" value="BETA-GALACTOSIDASE RELATED"/>
    <property type="match status" value="1"/>
</dbReference>
<dbReference type="SUPFAM" id="SSF75005">
    <property type="entry name" value="Arabinanase/levansucrase/invertase"/>
    <property type="match status" value="1"/>
</dbReference>
<proteinExistence type="inferred from homology"/>
<evidence type="ECO:0000256" key="3">
    <source>
        <dbReference type="ARBA" id="ARBA00012756"/>
    </source>
</evidence>
<dbReference type="InterPro" id="IPR031330">
    <property type="entry name" value="Gly_Hdrlase_35_cat"/>
</dbReference>
<dbReference type="SUPFAM" id="SSF117100">
    <property type="entry name" value="Beta-galactosidase LacA, domain 3"/>
    <property type="match status" value="1"/>
</dbReference>
<dbReference type="Pfam" id="PF01301">
    <property type="entry name" value="Glyco_hydro_35"/>
    <property type="match status" value="1"/>
</dbReference>
<dbReference type="SUPFAM" id="SSF51011">
    <property type="entry name" value="Glycosyl hydrolase domain"/>
    <property type="match status" value="1"/>
</dbReference>
<dbReference type="Gene3D" id="2.60.120.260">
    <property type="entry name" value="Galactose-binding domain-like"/>
    <property type="match status" value="2"/>
</dbReference>
<dbReference type="CDD" id="cd08983">
    <property type="entry name" value="GH43_Bt3655-like"/>
    <property type="match status" value="1"/>
</dbReference>
<dbReference type="Pfam" id="PF10435">
    <property type="entry name" value="BetaGal_dom2"/>
    <property type="match status" value="1"/>
</dbReference>